<organism evidence="1">
    <name type="scientific">Solanum chacoense</name>
    <name type="common">Chaco potato</name>
    <dbReference type="NCBI Taxonomy" id="4108"/>
    <lineage>
        <taxon>Eukaryota</taxon>
        <taxon>Viridiplantae</taxon>
        <taxon>Streptophyta</taxon>
        <taxon>Embryophyta</taxon>
        <taxon>Tracheophyta</taxon>
        <taxon>Spermatophyta</taxon>
        <taxon>Magnoliopsida</taxon>
        <taxon>eudicotyledons</taxon>
        <taxon>Gunneridae</taxon>
        <taxon>Pentapetalae</taxon>
        <taxon>asterids</taxon>
        <taxon>lamiids</taxon>
        <taxon>Solanales</taxon>
        <taxon>Solanaceae</taxon>
        <taxon>Solanoideae</taxon>
        <taxon>Solaneae</taxon>
        <taxon>Solanum</taxon>
    </lineage>
</organism>
<name>A0A0V0GLE1_SOLCH</name>
<reference evidence="1" key="1">
    <citation type="submission" date="2015-12" db="EMBL/GenBank/DDBJ databases">
        <title>Gene expression during late stages of embryo sac development: a critical building block for successful pollen-pistil interactions.</title>
        <authorList>
            <person name="Liu Y."/>
            <person name="Joly V."/>
            <person name="Sabar M."/>
            <person name="Matton D.P."/>
        </authorList>
    </citation>
    <scope>NUCLEOTIDE SEQUENCE</scope>
</reference>
<accession>A0A0V0GLE1</accession>
<dbReference type="AlphaFoldDB" id="A0A0V0GLE1"/>
<dbReference type="EMBL" id="GEDG01035810">
    <property type="protein sequence ID" value="JAP09025.1"/>
    <property type="molecule type" value="Transcribed_RNA"/>
</dbReference>
<sequence>AILKELIIFCRSNMSIIRIPVVLEQSITQKTLCEISLGKQQGTLDYKDFCCRKNLDLIGNNLILPESGLSP</sequence>
<feature type="non-terminal residue" evidence="1">
    <location>
        <position position="1"/>
    </location>
</feature>
<protein>
    <submittedName>
        <fullName evidence="1">Putative ovule protein</fullName>
    </submittedName>
</protein>
<proteinExistence type="predicted"/>
<evidence type="ECO:0000313" key="1">
    <source>
        <dbReference type="EMBL" id="JAP09025.1"/>
    </source>
</evidence>